<comment type="function">
    <text evidence="4">Part of the outer membrane protein assembly complex, which is involved in assembly and insertion of beta-barrel proteins into the outer membrane.</text>
</comment>
<evidence type="ECO:0000256" key="3">
    <source>
        <dbReference type="ARBA" id="ARBA00023237"/>
    </source>
</evidence>
<proteinExistence type="inferred from homology"/>
<dbReference type="GO" id="GO:1990063">
    <property type="term" value="C:Bam protein complex"/>
    <property type="evidence" value="ECO:0007669"/>
    <property type="project" value="TreeGrafter"/>
</dbReference>
<evidence type="ECO:0000259" key="6">
    <source>
        <dbReference type="Pfam" id="PF04355"/>
    </source>
</evidence>
<dbReference type="GO" id="GO:0030674">
    <property type="term" value="F:protein-macromolecule adaptor activity"/>
    <property type="evidence" value="ECO:0007669"/>
    <property type="project" value="TreeGrafter"/>
</dbReference>
<dbReference type="EMBL" id="VDUY01000003">
    <property type="protein sequence ID" value="TXL66169.1"/>
    <property type="molecule type" value="Genomic_DNA"/>
</dbReference>
<evidence type="ECO:0000256" key="5">
    <source>
        <dbReference type="SAM" id="MobiDB-lite"/>
    </source>
</evidence>
<dbReference type="Pfam" id="PF04355">
    <property type="entry name" value="BamE"/>
    <property type="match status" value="1"/>
</dbReference>
<evidence type="ECO:0000313" key="8">
    <source>
        <dbReference type="Proteomes" id="UP000321548"/>
    </source>
</evidence>
<comment type="similarity">
    <text evidence="4">Belongs to the BamE family.</text>
</comment>
<dbReference type="Proteomes" id="UP000321548">
    <property type="component" value="Unassembled WGS sequence"/>
</dbReference>
<dbReference type="GO" id="GO:0051205">
    <property type="term" value="P:protein insertion into membrane"/>
    <property type="evidence" value="ECO:0007669"/>
    <property type="project" value="UniProtKB-UniRule"/>
</dbReference>
<evidence type="ECO:0000256" key="4">
    <source>
        <dbReference type="HAMAP-Rule" id="MF_00925"/>
    </source>
</evidence>
<keyword evidence="8" id="KW-1185">Reference proteome</keyword>
<dbReference type="AlphaFoldDB" id="A0A5C8NY50"/>
<feature type="region of interest" description="Disordered" evidence="5">
    <location>
        <begin position="1"/>
        <end position="22"/>
    </location>
</feature>
<dbReference type="InterPro" id="IPR007450">
    <property type="entry name" value="BamE_dom"/>
</dbReference>
<accession>A0A5C8NY50</accession>
<evidence type="ECO:0000256" key="2">
    <source>
        <dbReference type="ARBA" id="ARBA00023136"/>
    </source>
</evidence>
<protein>
    <recommendedName>
        <fullName evidence="4">Outer membrane protein assembly factor BamE</fullName>
    </recommendedName>
</protein>
<dbReference type="OrthoDB" id="9808250at2"/>
<keyword evidence="2 4" id="KW-0472">Membrane</keyword>
<evidence type="ECO:0000313" key="7">
    <source>
        <dbReference type="EMBL" id="TXL66169.1"/>
    </source>
</evidence>
<sequence>MISAFHSGPPLPGTMNTDTARPARSRAARLAIAGAVAAAALGTLGCASNDTSRSGLLEPYRTGLPQGNYLTREQVDQVREGMTRDQVRFLLGTPLLGHVFHTDRWDYVFSFRHPNGKTELRRVTVRFANDRVAGVDADPLPQREDPTDPALPGYRPTDSSKKDS</sequence>
<dbReference type="GO" id="GO:0043165">
    <property type="term" value="P:Gram-negative-bacterium-type cell outer membrane assembly"/>
    <property type="evidence" value="ECO:0007669"/>
    <property type="project" value="UniProtKB-UniRule"/>
</dbReference>
<dbReference type="InterPro" id="IPR037873">
    <property type="entry name" value="BamE-like"/>
</dbReference>
<dbReference type="PANTHER" id="PTHR37482:SF1">
    <property type="entry name" value="OUTER MEMBRANE PROTEIN ASSEMBLY FACTOR BAME"/>
    <property type="match status" value="1"/>
</dbReference>
<dbReference type="PANTHER" id="PTHR37482">
    <property type="entry name" value="OUTER MEMBRANE PROTEIN ASSEMBLY FACTOR BAME"/>
    <property type="match status" value="1"/>
</dbReference>
<feature type="domain" description="Outer membrane protein assembly factor BamE" evidence="6">
    <location>
        <begin position="67"/>
        <end position="133"/>
    </location>
</feature>
<keyword evidence="3 4" id="KW-0998">Cell outer membrane</keyword>
<dbReference type="HAMAP" id="MF_00925">
    <property type="entry name" value="OM_assembly_BamE"/>
    <property type="match status" value="1"/>
</dbReference>
<feature type="region of interest" description="Disordered" evidence="5">
    <location>
        <begin position="132"/>
        <end position="164"/>
    </location>
</feature>
<comment type="caution">
    <text evidence="7">The sequence shown here is derived from an EMBL/GenBank/DDBJ whole genome shotgun (WGS) entry which is preliminary data.</text>
</comment>
<reference evidence="7 8" key="1">
    <citation type="submission" date="2019-06" db="EMBL/GenBank/DDBJ databases">
        <title>Quisquiliibacterium sp. nov., isolated from a maize field.</title>
        <authorList>
            <person name="Lin S.-Y."/>
            <person name="Tsai C.-F."/>
            <person name="Young C.-C."/>
        </authorList>
    </citation>
    <scope>NUCLEOTIDE SEQUENCE [LARGE SCALE GENOMIC DNA]</scope>
    <source>
        <strain evidence="7 8">CC-CFT501</strain>
    </source>
</reference>
<keyword evidence="1 4" id="KW-0732">Signal</keyword>
<dbReference type="InterPro" id="IPR026592">
    <property type="entry name" value="BamE"/>
</dbReference>
<dbReference type="Gene3D" id="3.30.1450.10">
    <property type="match status" value="1"/>
</dbReference>
<evidence type="ECO:0000256" key="1">
    <source>
        <dbReference type="ARBA" id="ARBA00022729"/>
    </source>
</evidence>
<name>A0A5C8NY50_9BURK</name>
<gene>
    <name evidence="4" type="primary">bamE</name>
    <name evidence="7" type="ORF">FHP08_08830</name>
</gene>
<organism evidence="7 8">
    <name type="scientific">Zeimonas arvi</name>
    <dbReference type="NCBI Taxonomy" id="2498847"/>
    <lineage>
        <taxon>Bacteria</taxon>
        <taxon>Pseudomonadati</taxon>
        <taxon>Pseudomonadota</taxon>
        <taxon>Betaproteobacteria</taxon>
        <taxon>Burkholderiales</taxon>
        <taxon>Burkholderiaceae</taxon>
        <taxon>Zeimonas</taxon>
    </lineage>
</organism>
<comment type="subunit">
    <text evidence="4">Part of the Bam complex.</text>
</comment>
<comment type="subcellular location">
    <subcellularLocation>
        <location evidence="4">Cell outer membrane</location>
    </subcellularLocation>
</comment>